<accession>A0A1U7DGA7</accession>
<dbReference type="PANTHER" id="PTHR43630">
    <property type="entry name" value="POLY-BETA-1,6-N-ACETYL-D-GLUCOSAMINE SYNTHASE"/>
    <property type="match status" value="1"/>
</dbReference>
<accession>A0A2M9DF62</accession>
<dbReference type="AlphaFoldDB" id="A0A1U7DGA7"/>
<sequence length="402" mass="42304">MSWLYTISGGIVLFSLVGYGLLWIVLARLFGRSRPHPGTPVRATMLIAARNEGADIADKLRSVLAQDLGGHALEILVVSDGSEDDTAAQVRALDVAGVRLLELPAHEGKAAALNAGLGAIDGDRVVIFSDANALLRPGALARLLAPFGDPSVGGSIGQLEIAARGGFLGRADRLFWRYDNALKRAEDRLGGTVSAQGTLYAVRRFLVGTVPPDMADDLVISLGVVARGYRLAYAPGAVAVEPVTGRTGAELARRVRSTERGWRGLMAHAGLMNPARSGLYAVQLFCHKALRRLVAFVLPVLLMANIALVAGGDAGWLTWSTLVLQLAVHGLGLGAWALPALRRVPGASVAVLFTMGHAAMAAGVLRAMSGRRSAKWTPVRDVPARAVPVALAIPATNRKRGK</sequence>
<evidence type="ECO:0000313" key="6">
    <source>
        <dbReference type="Proteomes" id="UP000187266"/>
    </source>
</evidence>
<organism evidence="5 6">
    <name type="scientific">Brevirhabdus pacifica</name>
    <dbReference type="NCBI Taxonomy" id="1267768"/>
    <lineage>
        <taxon>Bacteria</taxon>
        <taxon>Pseudomonadati</taxon>
        <taxon>Pseudomonadota</taxon>
        <taxon>Alphaproteobacteria</taxon>
        <taxon>Rhodobacterales</taxon>
        <taxon>Paracoccaceae</taxon>
        <taxon>Brevirhabdus</taxon>
    </lineage>
</organism>
<dbReference type="STRING" id="1267768.BV394_04115"/>
<dbReference type="EMBL" id="CP019124">
    <property type="protein sequence ID" value="APX89012.1"/>
    <property type="molecule type" value="Genomic_DNA"/>
</dbReference>
<name>A0A1U7DGA7_9RHOB</name>
<dbReference type="SUPFAM" id="SSF53448">
    <property type="entry name" value="Nucleotide-diphospho-sugar transferases"/>
    <property type="match status" value="1"/>
</dbReference>
<evidence type="ECO:0000256" key="2">
    <source>
        <dbReference type="ARBA" id="ARBA00022676"/>
    </source>
</evidence>
<keyword evidence="6" id="KW-1185">Reference proteome</keyword>
<evidence type="ECO:0000313" key="5">
    <source>
        <dbReference type="EMBL" id="APX89012.1"/>
    </source>
</evidence>
<keyword evidence="3" id="KW-0808">Transferase</keyword>
<evidence type="ECO:0000259" key="4">
    <source>
        <dbReference type="Pfam" id="PF00535"/>
    </source>
</evidence>
<comment type="similarity">
    <text evidence="1">Belongs to the glycosyltransferase 2 family.</text>
</comment>
<dbReference type="Gene3D" id="3.90.550.10">
    <property type="entry name" value="Spore Coat Polysaccharide Biosynthesis Protein SpsA, Chain A"/>
    <property type="match status" value="1"/>
</dbReference>
<feature type="domain" description="Glycosyltransferase 2-like" evidence="4">
    <location>
        <begin position="46"/>
        <end position="190"/>
    </location>
</feature>
<gene>
    <name evidence="5" type="ORF">BV394_04115</name>
</gene>
<dbReference type="InterPro" id="IPR029044">
    <property type="entry name" value="Nucleotide-diphossugar_trans"/>
</dbReference>
<dbReference type="Pfam" id="PF00535">
    <property type="entry name" value="Glycos_transf_2"/>
    <property type="match status" value="1"/>
</dbReference>
<evidence type="ECO:0000256" key="1">
    <source>
        <dbReference type="ARBA" id="ARBA00006739"/>
    </source>
</evidence>
<reference evidence="5 6" key="1">
    <citation type="submission" date="2017-01" db="EMBL/GenBank/DDBJ databases">
        <title>Genomic analysis of Xuhuaishuia manganoxidans DY6-4.</title>
        <authorList>
            <person name="Wang X."/>
        </authorList>
    </citation>
    <scope>NUCLEOTIDE SEQUENCE [LARGE SCALE GENOMIC DNA]</scope>
    <source>
        <strain evidence="5 6">DY6-4</strain>
    </source>
</reference>
<dbReference type="PANTHER" id="PTHR43630:SF1">
    <property type="entry name" value="POLY-BETA-1,6-N-ACETYL-D-GLUCOSAMINE SYNTHASE"/>
    <property type="match status" value="1"/>
</dbReference>
<evidence type="ECO:0000256" key="3">
    <source>
        <dbReference type="ARBA" id="ARBA00022679"/>
    </source>
</evidence>
<dbReference type="RefSeq" id="WP_076979035.1">
    <property type="nucleotide sequence ID" value="NZ_CP019124.1"/>
</dbReference>
<dbReference type="Proteomes" id="UP000187266">
    <property type="component" value="Chromosome"/>
</dbReference>
<proteinExistence type="inferred from homology"/>
<protein>
    <recommendedName>
        <fullName evidence="4">Glycosyltransferase 2-like domain-containing protein</fullName>
    </recommendedName>
</protein>
<dbReference type="InterPro" id="IPR001173">
    <property type="entry name" value="Glyco_trans_2-like"/>
</dbReference>
<keyword evidence="2" id="KW-0328">Glycosyltransferase</keyword>
<dbReference type="GO" id="GO:0016757">
    <property type="term" value="F:glycosyltransferase activity"/>
    <property type="evidence" value="ECO:0007669"/>
    <property type="project" value="UniProtKB-KW"/>
</dbReference>
<dbReference type="OrthoDB" id="9766971at2"/>